<dbReference type="PANTHER" id="PTHR37947:SF1">
    <property type="entry name" value="BLL2462 PROTEIN"/>
    <property type="match status" value="1"/>
</dbReference>
<dbReference type="PANTHER" id="PTHR37947">
    <property type="entry name" value="BLL2462 PROTEIN"/>
    <property type="match status" value="1"/>
</dbReference>
<organism evidence="2 3">
    <name type="scientific">Oceanipulchritudo coccoides</name>
    <dbReference type="NCBI Taxonomy" id="2706888"/>
    <lineage>
        <taxon>Bacteria</taxon>
        <taxon>Pseudomonadati</taxon>
        <taxon>Verrucomicrobiota</taxon>
        <taxon>Opitutia</taxon>
        <taxon>Puniceicoccales</taxon>
        <taxon>Oceanipulchritudinaceae</taxon>
        <taxon>Oceanipulchritudo</taxon>
    </lineage>
</organism>
<dbReference type="SUPFAM" id="SSF52317">
    <property type="entry name" value="Class I glutamine amidotransferase-like"/>
    <property type="match status" value="1"/>
</dbReference>
<evidence type="ECO:0000256" key="1">
    <source>
        <dbReference type="SAM" id="Phobius"/>
    </source>
</evidence>
<dbReference type="CDD" id="cd00198">
    <property type="entry name" value="vWFA"/>
    <property type="match status" value="1"/>
</dbReference>
<gene>
    <name evidence="2" type="ORF">G0Q06_12215</name>
</gene>
<comment type="caution">
    <text evidence="2">The sequence shown here is derived from an EMBL/GenBank/DDBJ whole genome shotgun (WGS) entry which is preliminary data.</text>
</comment>
<dbReference type="EMBL" id="JAAGNX010000003">
    <property type="protein sequence ID" value="NDV63221.1"/>
    <property type="molecule type" value="Genomic_DNA"/>
</dbReference>
<reference evidence="2 3" key="1">
    <citation type="submission" date="2020-02" db="EMBL/GenBank/DDBJ databases">
        <title>Albibacoteraceae fam. nov., the first described family within the subdivision 4 Verrucomicrobia.</title>
        <authorList>
            <person name="Xi F."/>
        </authorList>
    </citation>
    <scope>NUCLEOTIDE SEQUENCE [LARGE SCALE GENOMIC DNA]</scope>
    <source>
        <strain evidence="2 3">CK1056</strain>
    </source>
</reference>
<keyword evidence="1" id="KW-0812">Transmembrane</keyword>
<dbReference type="SUPFAM" id="SSF53300">
    <property type="entry name" value="vWA-like"/>
    <property type="match status" value="1"/>
</dbReference>
<feature type="transmembrane region" description="Helical" evidence="1">
    <location>
        <begin position="6"/>
        <end position="27"/>
    </location>
</feature>
<keyword evidence="1" id="KW-0472">Membrane</keyword>
<dbReference type="RefSeq" id="WP_163966465.1">
    <property type="nucleotide sequence ID" value="NZ_JAAGNX010000003.1"/>
</dbReference>
<proteinExistence type="predicted"/>
<feature type="transmembrane region" description="Helical" evidence="1">
    <location>
        <begin position="716"/>
        <end position="736"/>
    </location>
</feature>
<evidence type="ECO:0000313" key="3">
    <source>
        <dbReference type="Proteomes" id="UP000478417"/>
    </source>
</evidence>
<evidence type="ECO:0000313" key="2">
    <source>
        <dbReference type="EMBL" id="NDV63221.1"/>
    </source>
</evidence>
<dbReference type="Gene3D" id="3.40.50.880">
    <property type="match status" value="1"/>
</dbReference>
<sequence length="743" mass="81855">MNLPLLPFSQWIVLLFALLGLWGLYRVIRAGAPVVIKQVHWTIIALRTLAFACLILAILDPFWRSQRPDPNAFRLAVLVDVSASMETRDLPDGQSRFEWVADWLNPDSPNPAYKALADPETPVEVNLFSSRTQPWDGASLADPLSGQTAIGDALESINKSGSTSSRRPLGGVLLISDGASLGGSSPAQVSLQYKRDGIPVSVIGVGQQVESGDLTVDFAQPELSFTEGQPAAVEITLSNSFSSDETGQLELFRGQALVDQRSVTVTAGESLTVGIDVDPGGAGVETFRAVYKPERERGNPATNVSYSIAEVEREGKFRFLLMSARAGWESRFLRLMAMESTTIEMDSLIRIDEGRFIKLSRNEDGSGSDERLASDRQTLDALPEAADFYFTYDAIIVDAAMLLEESKRLTPVLTEFSGTKGGGLLLYHNGPQIYSFQLPASLREIFPARDFSQRRLNSAIPLQLEVNPLFTDQIGGALFNGPEPEIPAGAEVAVPSTLSRAAQVHASSEMEGYPLLVTQAYGAGRTAWLAGDFLWRWQLGSDRSSEQYSAFWQATLSWLATGGKERLVSPVNAQIIPVKEETSLDIRLLGADFTPRMDATVTGVITGPDGTISEQRLLPDIEEPGRYTLSLPLQKAGQYQVDYEALFPDGDRLIRSSWFALSSNSPESRETAFQEKTLRDIARVAGGEYRSFKNWKELLPLPVSDLIPQVEQKVHWTRSLPFLLAAITLFLIEWWLRRRHGLR</sequence>
<dbReference type="AlphaFoldDB" id="A0A6B2M2H7"/>
<dbReference type="Proteomes" id="UP000478417">
    <property type="component" value="Unassembled WGS sequence"/>
</dbReference>
<keyword evidence="3" id="KW-1185">Reference proteome</keyword>
<feature type="transmembrane region" description="Helical" evidence="1">
    <location>
        <begin position="39"/>
        <end position="59"/>
    </location>
</feature>
<dbReference type="InterPro" id="IPR036465">
    <property type="entry name" value="vWFA_dom_sf"/>
</dbReference>
<protein>
    <submittedName>
        <fullName evidence="2">VWA domain-containing protein</fullName>
    </submittedName>
</protein>
<dbReference type="Gene3D" id="3.40.50.410">
    <property type="entry name" value="von Willebrand factor, type A domain"/>
    <property type="match status" value="1"/>
</dbReference>
<dbReference type="InterPro" id="IPR029062">
    <property type="entry name" value="Class_I_gatase-like"/>
</dbReference>
<name>A0A6B2M2H7_9BACT</name>
<keyword evidence="1" id="KW-1133">Transmembrane helix</keyword>
<accession>A0A6B2M2H7</accession>